<keyword evidence="2" id="KW-1185">Reference proteome</keyword>
<evidence type="ECO:0000313" key="2">
    <source>
        <dbReference type="Proteomes" id="UP001607303"/>
    </source>
</evidence>
<dbReference type="AlphaFoldDB" id="A0ABD2CSQ7"/>
<protein>
    <submittedName>
        <fullName evidence="1">Uncharacterized protein</fullName>
    </submittedName>
</protein>
<dbReference type="EMBL" id="JAYRBN010000032">
    <property type="protein sequence ID" value="KAL2748155.1"/>
    <property type="molecule type" value="Genomic_DNA"/>
</dbReference>
<accession>A0ABD2CSQ7</accession>
<organism evidence="1 2">
    <name type="scientific">Vespula maculifrons</name>
    <name type="common">Eastern yellow jacket</name>
    <name type="synonym">Wasp</name>
    <dbReference type="NCBI Taxonomy" id="7453"/>
    <lineage>
        <taxon>Eukaryota</taxon>
        <taxon>Metazoa</taxon>
        <taxon>Ecdysozoa</taxon>
        <taxon>Arthropoda</taxon>
        <taxon>Hexapoda</taxon>
        <taxon>Insecta</taxon>
        <taxon>Pterygota</taxon>
        <taxon>Neoptera</taxon>
        <taxon>Endopterygota</taxon>
        <taxon>Hymenoptera</taxon>
        <taxon>Apocrita</taxon>
        <taxon>Aculeata</taxon>
        <taxon>Vespoidea</taxon>
        <taxon>Vespidae</taxon>
        <taxon>Vespinae</taxon>
        <taxon>Vespula</taxon>
    </lineage>
</organism>
<evidence type="ECO:0000313" key="1">
    <source>
        <dbReference type="EMBL" id="KAL2748155.1"/>
    </source>
</evidence>
<dbReference type="Proteomes" id="UP001607303">
    <property type="component" value="Unassembled WGS sequence"/>
</dbReference>
<sequence>MDVQRIARLGPHFKAITPPRKHPGRYPIYSSMKSIGSNIKRDRRWRSLSRKHAPVIGSVGRALIIGTAKIGICKRHM</sequence>
<name>A0ABD2CSQ7_VESMC</name>
<reference evidence="1 2" key="1">
    <citation type="journal article" date="2024" name="Ann. Entomol. Soc. Am.">
        <title>Genomic analyses of the southern and eastern yellowjacket wasps (Hymenoptera: Vespidae) reveal evolutionary signatures of social life.</title>
        <authorList>
            <person name="Catto M.A."/>
            <person name="Caine P.B."/>
            <person name="Orr S.E."/>
            <person name="Hunt B.G."/>
            <person name="Goodisman M.A.D."/>
        </authorList>
    </citation>
    <scope>NUCLEOTIDE SEQUENCE [LARGE SCALE GENOMIC DNA]</scope>
    <source>
        <strain evidence="1">232</strain>
        <tissue evidence="1">Head and thorax</tissue>
    </source>
</reference>
<proteinExistence type="predicted"/>
<comment type="caution">
    <text evidence="1">The sequence shown here is derived from an EMBL/GenBank/DDBJ whole genome shotgun (WGS) entry which is preliminary data.</text>
</comment>
<gene>
    <name evidence="1" type="ORF">V1477_003440</name>
</gene>